<gene>
    <name evidence="1" type="ORF">SPELUC_LOCUS15536</name>
</gene>
<dbReference type="EMBL" id="CAJVPW010051763">
    <property type="protein sequence ID" value="CAG8767054.1"/>
    <property type="molecule type" value="Genomic_DNA"/>
</dbReference>
<evidence type="ECO:0000313" key="1">
    <source>
        <dbReference type="EMBL" id="CAG8767054.1"/>
    </source>
</evidence>
<accession>A0ACA9QWK0</accession>
<comment type="caution">
    <text evidence="1">The sequence shown here is derived from an EMBL/GenBank/DDBJ whole genome shotgun (WGS) entry which is preliminary data.</text>
</comment>
<name>A0ACA9QWK0_9GLOM</name>
<sequence>KNDTPIKSNREAVNGLWKQGERSPQKISQKTDVPHCSCERYITQLRKNGQIPEIHCPAAEIKARLEKTHLGLEVGKQTIHDYLQRYYYVARLSKRIPLLIARDIIGFT</sequence>
<organism evidence="1 2">
    <name type="scientific">Cetraspora pellucida</name>
    <dbReference type="NCBI Taxonomy" id="1433469"/>
    <lineage>
        <taxon>Eukaryota</taxon>
        <taxon>Fungi</taxon>
        <taxon>Fungi incertae sedis</taxon>
        <taxon>Mucoromycota</taxon>
        <taxon>Glomeromycotina</taxon>
        <taxon>Glomeromycetes</taxon>
        <taxon>Diversisporales</taxon>
        <taxon>Gigasporaceae</taxon>
        <taxon>Cetraspora</taxon>
    </lineage>
</organism>
<keyword evidence="2" id="KW-1185">Reference proteome</keyword>
<feature type="non-terminal residue" evidence="1">
    <location>
        <position position="1"/>
    </location>
</feature>
<protein>
    <submittedName>
        <fullName evidence="1">15479_t:CDS:1</fullName>
    </submittedName>
</protein>
<reference evidence="1" key="1">
    <citation type="submission" date="2021-06" db="EMBL/GenBank/DDBJ databases">
        <authorList>
            <person name="Kallberg Y."/>
            <person name="Tangrot J."/>
            <person name="Rosling A."/>
        </authorList>
    </citation>
    <scope>NUCLEOTIDE SEQUENCE</scope>
    <source>
        <strain evidence="1">28 12/20/2015</strain>
    </source>
</reference>
<evidence type="ECO:0000313" key="2">
    <source>
        <dbReference type="Proteomes" id="UP000789366"/>
    </source>
</evidence>
<proteinExistence type="predicted"/>
<dbReference type="Proteomes" id="UP000789366">
    <property type="component" value="Unassembled WGS sequence"/>
</dbReference>